<keyword evidence="5" id="KW-1185">Reference proteome</keyword>
<name>A0ABQ0JS66_9BACT</name>
<evidence type="ECO:0000259" key="3">
    <source>
        <dbReference type="Pfam" id="PF20600"/>
    </source>
</evidence>
<evidence type="ECO:0000259" key="2">
    <source>
        <dbReference type="Pfam" id="PF08800"/>
    </source>
</evidence>
<dbReference type="EMBL" id="BAFN01000001">
    <property type="protein sequence ID" value="GAN31567.1"/>
    <property type="molecule type" value="Genomic_DNA"/>
</dbReference>
<dbReference type="Proteomes" id="UP000032309">
    <property type="component" value="Unassembled WGS sequence"/>
</dbReference>
<proteinExistence type="predicted"/>
<sequence length="827" mass="92093">MLQEKSTEICKKCGVIHKPENLIIEIVSLPNKGYHKKVSCPSCKNFIKFLPHTAPILRFGKYKGKAISEVAQKDAPYLKWLLDQSVGTARLRTAIRGALTCKTTEVNCYKNVQDVTGQPVTLAKILEGIKAGNGGKWIPAIEKLRGTQDESEQKECKSSLPCFTASGLFTKRSAEGLAVHSGFILLDIDYKDNPALSEQGDRIRQRLTKDKLTAFLFASCRGKGLAVGVKIDKNHHAESFQHLEAYYKKTYGLVVDKSCKDVSRLRFVSYDPDIYINENSETFIVPETVPEQEQPPCIPHARDDDHRIMQAIIATGKPLAGIDDYDSWLNVGFAIANTFGEAGREYFHMLSGASSKYDKADCDEKYDNCLRTNKGAFTFGTIIHRAKDAGIDLMKSGSNALFFKISNIQDMLQCERPKYLVETLIYQNTVNLLTSLPGVGKSVVSFSIAEAVSNGNKLWGRFPALKRGKVLVIDEENPGSIHRSRIEKMGVDKDTPIHFIHYQGVKLDNPKHLKALIDLINKEEYVLVIFDALIRLHNAKENDADEMAKVMQAFREIIKQTDATVLIIHHERKSRDGDKRERSRGSGDIVGAVDCQFVLEEGEMMDDGKILTLHPGKMRLASFAPIRLLFNSDTLKISYVSGVLGEGKGLIESITQFIGTGVKDFEEIQKALGVPEKQLRSALKNALGKELILDSTLKDDPGYQGSKRKQFFKLHPGSANSYLAMFPPIGGETCQIEGMLPHELIHAGNMETRVFTECGDVSTCGLPHSQIEKKYVSSMQKNEGVCQIENRPKPTPKNEIPMGNVENLDIKNSEVFEVEFAEEVANV</sequence>
<dbReference type="Pfam" id="PF08800">
    <property type="entry name" value="BT4734-like_N"/>
    <property type="match status" value="1"/>
</dbReference>
<feature type="domain" description="Exodeoxyribonuclease X-like C-terminal" evidence="3">
    <location>
        <begin position="59"/>
        <end position="84"/>
    </location>
</feature>
<dbReference type="InterPro" id="IPR014819">
    <property type="entry name" value="PriCT_2"/>
</dbReference>
<evidence type="ECO:0000313" key="4">
    <source>
        <dbReference type="EMBL" id="GAN31567.1"/>
    </source>
</evidence>
<dbReference type="InterPro" id="IPR046768">
    <property type="entry name" value="ExoX-like_C"/>
</dbReference>
<evidence type="ECO:0000313" key="5">
    <source>
        <dbReference type="Proteomes" id="UP000032309"/>
    </source>
</evidence>
<comment type="caution">
    <text evidence="4">The sequence shown here is derived from an EMBL/GenBank/DDBJ whole genome shotgun (WGS) entry which is preliminary data.</text>
</comment>
<gene>
    <name evidence="4" type="ORF">BROSI_A0068</name>
</gene>
<feature type="domain" description="BT4734-like N-terminal" evidence="2">
    <location>
        <begin position="156"/>
        <end position="275"/>
    </location>
</feature>
<dbReference type="InterPro" id="IPR014907">
    <property type="entry name" value="BT4734-like_N"/>
</dbReference>
<accession>A0ABQ0JS66</accession>
<reference evidence="5" key="1">
    <citation type="journal article" date="2015" name="Genome Announc.">
        <title>Draft Genome Sequence of an Anaerobic Ammonium-Oxidizing Bacterium, "Candidatus Brocadia sinica".</title>
        <authorList>
            <person name="Oshiki M."/>
            <person name="Shinyako-Hata K."/>
            <person name="Satoh H."/>
            <person name="Okabe S."/>
        </authorList>
    </citation>
    <scope>NUCLEOTIDE SEQUENCE [LARGE SCALE GENOMIC DNA]</scope>
    <source>
        <strain evidence="5">JPN1</strain>
    </source>
</reference>
<dbReference type="InterPro" id="IPR027417">
    <property type="entry name" value="P-loop_NTPase"/>
</dbReference>
<dbReference type="RefSeq" id="WP_052561301.1">
    <property type="nucleotide sequence ID" value="NZ_BAFN01000001.1"/>
</dbReference>
<organism evidence="4 5">
    <name type="scientific">Candidatus Brocadia sinica JPN1</name>
    <dbReference type="NCBI Taxonomy" id="1197129"/>
    <lineage>
        <taxon>Bacteria</taxon>
        <taxon>Pseudomonadati</taxon>
        <taxon>Planctomycetota</taxon>
        <taxon>Candidatus Brocadiia</taxon>
        <taxon>Candidatus Brocadiales</taxon>
        <taxon>Candidatus Brocadiaceae</taxon>
        <taxon>Candidatus Brocadia</taxon>
    </lineage>
</organism>
<dbReference type="Pfam" id="PF20600">
    <property type="entry name" value="ExoX-like_C"/>
    <property type="match status" value="1"/>
</dbReference>
<evidence type="ECO:0000259" key="1">
    <source>
        <dbReference type="Pfam" id="PF08707"/>
    </source>
</evidence>
<dbReference type="Pfam" id="PF13481">
    <property type="entry name" value="AAA_25"/>
    <property type="match status" value="1"/>
</dbReference>
<dbReference type="Gene3D" id="3.40.50.300">
    <property type="entry name" value="P-loop containing nucleotide triphosphate hydrolases"/>
    <property type="match status" value="1"/>
</dbReference>
<feature type="domain" description="Primase C-terminal 2" evidence="1">
    <location>
        <begin position="323"/>
        <end position="386"/>
    </location>
</feature>
<protein>
    <submittedName>
        <fullName evidence="4">Uncharacterized protein</fullName>
    </submittedName>
</protein>
<dbReference type="Pfam" id="PF08707">
    <property type="entry name" value="PriCT_2"/>
    <property type="match status" value="1"/>
</dbReference>
<dbReference type="SUPFAM" id="SSF52540">
    <property type="entry name" value="P-loop containing nucleoside triphosphate hydrolases"/>
    <property type="match status" value="1"/>
</dbReference>